<evidence type="ECO:0000256" key="1">
    <source>
        <dbReference type="SAM" id="MobiDB-lite"/>
    </source>
</evidence>
<dbReference type="InterPro" id="IPR029058">
    <property type="entry name" value="AB_hydrolase_fold"/>
</dbReference>
<sequence length="322" mass="36588">MTRMLVAESQPQTGQVAKPPSDIPEPIIEAYAEINDLPIGYCRYGHGPYVFLFICGGVGQLFTLPIAKLCILNSLILHIMNFYHEFLGCYKKDFPENVLRAFDPNFATIICFDPPGYGKSRPPDRKQEVQLNKKDAKFGIALMKHLNLVPFSCLGWSEGGRTAIHLAQLAPRECNSVILLSTSTQIDFRGDMAFKGMRNTDQWLPNAKETYLAHYSEEFLREQWAALCDLVSTVYKDLGGRFPSDMILSQVKQPVLIVNGGTDRFILDPKHMTDKLQNASIQTFRVEVHAQGGHDLHIKYPRWFAIKLTQFVRENTQKKLHK</sequence>
<feature type="domain" description="AB hydrolase-1" evidence="2">
    <location>
        <begin position="94"/>
        <end position="187"/>
    </location>
</feature>
<dbReference type="InterPro" id="IPR000073">
    <property type="entry name" value="AB_hydrolase_1"/>
</dbReference>
<protein>
    <submittedName>
        <fullName evidence="4">AB hydrolase-1 domain-containing protein</fullName>
    </submittedName>
</protein>
<dbReference type="WBParaSite" id="BXY_1176100.1">
    <property type="protein sequence ID" value="BXY_1176100.1"/>
    <property type="gene ID" value="BXY_1176100"/>
</dbReference>
<dbReference type="Pfam" id="PF00561">
    <property type="entry name" value="Abhydrolase_1"/>
    <property type="match status" value="1"/>
</dbReference>
<dbReference type="Proteomes" id="UP000095284">
    <property type="component" value="Unplaced"/>
</dbReference>
<proteinExistence type="predicted"/>
<dbReference type="Gene3D" id="3.40.50.1820">
    <property type="entry name" value="alpha/beta hydrolase"/>
    <property type="match status" value="1"/>
</dbReference>
<reference evidence="4" key="1">
    <citation type="submission" date="2016-11" db="UniProtKB">
        <authorList>
            <consortium name="WormBaseParasite"/>
        </authorList>
    </citation>
    <scope>IDENTIFICATION</scope>
</reference>
<dbReference type="SUPFAM" id="SSF53474">
    <property type="entry name" value="alpha/beta-Hydrolases"/>
    <property type="match status" value="1"/>
</dbReference>
<name>A0A1I7SFE9_BURXY</name>
<dbReference type="PANTHER" id="PTHR46331:SF2">
    <property type="entry name" value="VALACYCLOVIR HYDROLASE"/>
    <property type="match status" value="1"/>
</dbReference>
<dbReference type="PANTHER" id="PTHR46331">
    <property type="entry name" value="VALACYCLOVIR HYDROLASE"/>
    <property type="match status" value="1"/>
</dbReference>
<dbReference type="GO" id="GO:0017171">
    <property type="term" value="F:serine hydrolase activity"/>
    <property type="evidence" value="ECO:0007669"/>
    <property type="project" value="TreeGrafter"/>
</dbReference>
<accession>A0A1I7SFE9</accession>
<dbReference type="AlphaFoldDB" id="A0A1I7SFE9"/>
<evidence type="ECO:0000313" key="3">
    <source>
        <dbReference type="Proteomes" id="UP000095284"/>
    </source>
</evidence>
<organism evidence="3 4">
    <name type="scientific">Bursaphelenchus xylophilus</name>
    <name type="common">Pinewood nematode worm</name>
    <name type="synonym">Aphelenchoides xylophilus</name>
    <dbReference type="NCBI Taxonomy" id="6326"/>
    <lineage>
        <taxon>Eukaryota</taxon>
        <taxon>Metazoa</taxon>
        <taxon>Ecdysozoa</taxon>
        <taxon>Nematoda</taxon>
        <taxon>Chromadorea</taxon>
        <taxon>Rhabditida</taxon>
        <taxon>Tylenchina</taxon>
        <taxon>Tylenchomorpha</taxon>
        <taxon>Aphelenchoidea</taxon>
        <taxon>Aphelenchoididae</taxon>
        <taxon>Bursaphelenchus</taxon>
    </lineage>
</organism>
<evidence type="ECO:0000259" key="2">
    <source>
        <dbReference type="Pfam" id="PF00561"/>
    </source>
</evidence>
<evidence type="ECO:0000313" key="4">
    <source>
        <dbReference type="WBParaSite" id="BXY_1176100.1"/>
    </source>
</evidence>
<feature type="region of interest" description="Disordered" evidence="1">
    <location>
        <begin position="1"/>
        <end position="20"/>
    </location>
</feature>